<accession>A0A9P6AP28</accession>
<evidence type="ECO:0000313" key="3">
    <source>
        <dbReference type="Proteomes" id="UP000886523"/>
    </source>
</evidence>
<feature type="compositionally biased region" description="Polar residues" evidence="1">
    <location>
        <begin position="138"/>
        <end position="147"/>
    </location>
</feature>
<comment type="caution">
    <text evidence="2">The sequence shown here is derived from an EMBL/GenBank/DDBJ whole genome shotgun (WGS) entry which is preliminary data.</text>
</comment>
<feature type="compositionally biased region" description="Basic and acidic residues" evidence="1">
    <location>
        <begin position="170"/>
        <end position="184"/>
    </location>
</feature>
<feature type="region of interest" description="Disordered" evidence="1">
    <location>
        <begin position="302"/>
        <end position="381"/>
    </location>
</feature>
<dbReference type="EMBL" id="MU129037">
    <property type="protein sequence ID" value="KAF9509353.1"/>
    <property type="molecule type" value="Genomic_DNA"/>
</dbReference>
<feature type="region of interest" description="Disordered" evidence="1">
    <location>
        <begin position="254"/>
        <end position="279"/>
    </location>
</feature>
<feature type="compositionally biased region" description="Low complexity" evidence="1">
    <location>
        <begin position="42"/>
        <end position="54"/>
    </location>
</feature>
<proteinExistence type="predicted"/>
<name>A0A9P6AP28_9AGAM</name>
<organism evidence="2 3">
    <name type="scientific">Hydnum rufescens UP504</name>
    <dbReference type="NCBI Taxonomy" id="1448309"/>
    <lineage>
        <taxon>Eukaryota</taxon>
        <taxon>Fungi</taxon>
        <taxon>Dikarya</taxon>
        <taxon>Basidiomycota</taxon>
        <taxon>Agaricomycotina</taxon>
        <taxon>Agaricomycetes</taxon>
        <taxon>Cantharellales</taxon>
        <taxon>Hydnaceae</taxon>
        <taxon>Hydnum</taxon>
    </lineage>
</organism>
<protein>
    <submittedName>
        <fullName evidence="2">Uncharacterized protein</fullName>
    </submittedName>
</protein>
<dbReference type="AlphaFoldDB" id="A0A9P6AP28"/>
<reference evidence="2" key="1">
    <citation type="journal article" date="2020" name="Nat. Commun.">
        <title>Large-scale genome sequencing of mycorrhizal fungi provides insights into the early evolution of symbiotic traits.</title>
        <authorList>
            <person name="Miyauchi S."/>
            <person name="Kiss E."/>
            <person name="Kuo A."/>
            <person name="Drula E."/>
            <person name="Kohler A."/>
            <person name="Sanchez-Garcia M."/>
            <person name="Morin E."/>
            <person name="Andreopoulos B."/>
            <person name="Barry K.W."/>
            <person name="Bonito G."/>
            <person name="Buee M."/>
            <person name="Carver A."/>
            <person name="Chen C."/>
            <person name="Cichocki N."/>
            <person name="Clum A."/>
            <person name="Culley D."/>
            <person name="Crous P.W."/>
            <person name="Fauchery L."/>
            <person name="Girlanda M."/>
            <person name="Hayes R.D."/>
            <person name="Keri Z."/>
            <person name="LaButti K."/>
            <person name="Lipzen A."/>
            <person name="Lombard V."/>
            <person name="Magnuson J."/>
            <person name="Maillard F."/>
            <person name="Murat C."/>
            <person name="Nolan M."/>
            <person name="Ohm R.A."/>
            <person name="Pangilinan J."/>
            <person name="Pereira M.F."/>
            <person name="Perotto S."/>
            <person name="Peter M."/>
            <person name="Pfister S."/>
            <person name="Riley R."/>
            <person name="Sitrit Y."/>
            <person name="Stielow J.B."/>
            <person name="Szollosi G."/>
            <person name="Zifcakova L."/>
            <person name="Stursova M."/>
            <person name="Spatafora J.W."/>
            <person name="Tedersoo L."/>
            <person name="Vaario L.M."/>
            <person name="Yamada A."/>
            <person name="Yan M."/>
            <person name="Wang P."/>
            <person name="Xu J."/>
            <person name="Bruns T."/>
            <person name="Baldrian P."/>
            <person name="Vilgalys R."/>
            <person name="Dunand C."/>
            <person name="Henrissat B."/>
            <person name="Grigoriev I.V."/>
            <person name="Hibbett D."/>
            <person name="Nagy L.G."/>
            <person name="Martin F.M."/>
        </authorList>
    </citation>
    <scope>NUCLEOTIDE SEQUENCE</scope>
    <source>
        <strain evidence="2">UP504</strain>
    </source>
</reference>
<dbReference type="Proteomes" id="UP000886523">
    <property type="component" value="Unassembled WGS sequence"/>
</dbReference>
<feature type="compositionally biased region" description="Basic and acidic residues" evidence="1">
    <location>
        <begin position="101"/>
        <end position="112"/>
    </location>
</feature>
<feature type="region of interest" description="Disordered" evidence="1">
    <location>
        <begin position="38"/>
        <end position="190"/>
    </location>
</feature>
<evidence type="ECO:0000256" key="1">
    <source>
        <dbReference type="SAM" id="MobiDB-lite"/>
    </source>
</evidence>
<evidence type="ECO:0000313" key="2">
    <source>
        <dbReference type="EMBL" id="KAF9509353.1"/>
    </source>
</evidence>
<keyword evidence="3" id="KW-1185">Reference proteome</keyword>
<feature type="compositionally biased region" description="Low complexity" evidence="1">
    <location>
        <begin position="121"/>
        <end position="136"/>
    </location>
</feature>
<gene>
    <name evidence="2" type="ORF">BS47DRAFT_161516</name>
</gene>
<sequence length="381" mass="41209">MPGPSPISTISTSSSGPSIFSSASAVISSIFSSKPVSLFHGTSQQQSQQHQPTPQALPQSTRDTVLKFNPFAASPKGNREAEHSPPINIKINPFLPSPSPKENRHPSLEPKSTRGTQMPISQSQSTVASSQATGASWFNGSQPSVYSRDSIGEGEGFETDFTQSQPPLESQDKGMHWHDTKPDVKSPAPSDLRVVSATISNNSEVDEAYHFDIGEEDSGMEDPTSGPSEVCLFLEVCEGSSSKLDNYLVQPFVEPTPPSPIASQPPAVPPRSESSSYAECCMDGGPDHCCLRRVDEGLTVKAKTPKKVPSMYGLSAAMKKKDAEDQKAKAAQDEKRLAKLRRDEDDQTKGAESSQKKEESEKRKREDQPASGKPIKKVRLL</sequence>
<feature type="compositionally biased region" description="Basic and acidic residues" evidence="1">
    <location>
        <begin position="319"/>
        <end position="368"/>
    </location>
</feature>